<gene>
    <name evidence="1" type="ORF">ACFONL_10770</name>
</gene>
<dbReference type="Gene3D" id="3.40.50.300">
    <property type="entry name" value="P-loop containing nucleotide triphosphate hydrolases"/>
    <property type="match status" value="1"/>
</dbReference>
<proteinExistence type="predicted"/>
<dbReference type="Proteomes" id="UP001595704">
    <property type="component" value="Unassembled WGS sequence"/>
</dbReference>
<sequence length="489" mass="54109">MTNAQLKFRDPDLAQIGDWYYKLSYKIQGDVKLAPLDDSGQPAWGRVRDFTSPDAMDPADHAEASRWCILCDHILGCDRNTVAVIYRGVGNAATIISRGGTDASQRRARSLIYHQIVGFDPPANDNERAISGMHPSQWHGVPVPERPWHVHNWIPRRVVTMLSGDGGTGKSLLTLQVGVATVLGCETLGLEPEQGRVAYIGAEDEADEFQRRLADILRSFEAGFDDLHDDFLLFPLADQDATLAMPDRAKVMRPTPLFSQIEERLVDFAPTLIVLDTSADLFGGDEINRVQVRQFVGMLRRWAIRFDCAVVLLSHPSVTGMQSGTGTSGSTAWNNSVRSRLYLTAPEAGRDEPPDPDARLLTNKKANYGKVGDAIKLRWRDGVFVLDEWPMSNPAAQLLAKRAEDVFVDLLRKFTQQGKTVSPNPSPSYGPKMMAEHPDGKGISKKQFADAQTRLLDSGVIKICEEGSPSRRRKHLYVTADDYGPKGSD</sequence>
<evidence type="ECO:0000313" key="1">
    <source>
        <dbReference type="EMBL" id="MFC3637853.1"/>
    </source>
</evidence>
<evidence type="ECO:0000313" key="2">
    <source>
        <dbReference type="Proteomes" id="UP001595704"/>
    </source>
</evidence>
<reference evidence="2" key="1">
    <citation type="journal article" date="2019" name="Int. J. Syst. Evol. Microbiol.">
        <title>The Global Catalogue of Microorganisms (GCM) 10K type strain sequencing project: providing services to taxonomists for standard genome sequencing and annotation.</title>
        <authorList>
            <consortium name="The Broad Institute Genomics Platform"/>
            <consortium name="The Broad Institute Genome Sequencing Center for Infectious Disease"/>
            <person name="Wu L."/>
            <person name="Ma J."/>
        </authorList>
    </citation>
    <scope>NUCLEOTIDE SEQUENCE [LARGE SCALE GENOMIC DNA]</scope>
    <source>
        <strain evidence="2">KCTC 42282</strain>
    </source>
</reference>
<dbReference type="SUPFAM" id="SSF52540">
    <property type="entry name" value="P-loop containing nucleoside triphosphate hydrolases"/>
    <property type="match status" value="1"/>
</dbReference>
<dbReference type="EMBL" id="JBHRYC010000050">
    <property type="protein sequence ID" value="MFC3637853.1"/>
    <property type="molecule type" value="Genomic_DNA"/>
</dbReference>
<dbReference type="RefSeq" id="WP_191317856.1">
    <property type="nucleotide sequence ID" value="NZ_BNCG01000001.1"/>
</dbReference>
<keyword evidence="2" id="KW-1185">Reference proteome</keyword>
<dbReference type="Pfam" id="PF13481">
    <property type="entry name" value="AAA_25"/>
    <property type="match status" value="1"/>
</dbReference>
<protein>
    <submittedName>
        <fullName evidence="1">AAA family ATPase</fullName>
    </submittedName>
</protein>
<dbReference type="InterPro" id="IPR027417">
    <property type="entry name" value="P-loop_NTPase"/>
</dbReference>
<name>A0ABV7UH14_9HYPH</name>
<accession>A0ABV7UH14</accession>
<organism evidence="1 2">
    <name type="scientific">Camelimonas fluminis</name>
    <dbReference type="NCBI Taxonomy" id="1576911"/>
    <lineage>
        <taxon>Bacteria</taxon>
        <taxon>Pseudomonadati</taxon>
        <taxon>Pseudomonadota</taxon>
        <taxon>Alphaproteobacteria</taxon>
        <taxon>Hyphomicrobiales</taxon>
        <taxon>Chelatococcaceae</taxon>
        <taxon>Camelimonas</taxon>
    </lineage>
</organism>
<comment type="caution">
    <text evidence="1">The sequence shown here is derived from an EMBL/GenBank/DDBJ whole genome shotgun (WGS) entry which is preliminary data.</text>
</comment>